<reference evidence="4" key="2">
    <citation type="submission" date="2022-01" db="EMBL/GenBank/DDBJ databases">
        <authorList>
            <person name="Yamashiro T."/>
            <person name="Shiraishi A."/>
            <person name="Satake H."/>
            <person name="Nakayama K."/>
        </authorList>
    </citation>
    <scope>NUCLEOTIDE SEQUENCE</scope>
</reference>
<evidence type="ECO:0000256" key="2">
    <source>
        <dbReference type="ARBA" id="ARBA00022853"/>
    </source>
</evidence>
<keyword evidence="1" id="KW-0678">Repressor</keyword>
<dbReference type="PANTHER" id="PTHR10625:SF25">
    <property type="entry name" value="HISTONE DEACETYLASE 18-RELATED"/>
    <property type="match status" value="1"/>
</dbReference>
<dbReference type="Proteomes" id="UP001151760">
    <property type="component" value="Unassembled WGS sequence"/>
</dbReference>
<evidence type="ECO:0000313" key="5">
    <source>
        <dbReference type="Proteomes" id="UP001151760"/>
    </source>
</evidence>
<sequence>MELPADDKNEEPKRRRVGLVYDERMCKHSTPKGKSHLENPNRISAVWNKLMSAGIPQRCVVFKAKEVADKYIAAVHSDNHINLIKTISYESTAKQRNKLAEKYDSIYFNEGSSESAYLAAGSVVEAAEKVAKGELNSAFAIVRPTRTPHAGKNVHRLATAYTTIHEHGLFYPGGENGSHKMVGDGPGFDAAVGDPLGGCLVTPYGYSIMLKKRGKDCFGIEGDTNSTPYKSVLSCMEVLLEEEIFAESSDIYPFESTWQVIKAVRSCTK</sequence>
<evidence type="ECO:0000259" key="3">
    <source>
        <dbReference type="Pfam" id="PF00850"/>
    </source>
</evidence>
<accession>A0ABQ5DA83</accession>
<comment type="caution">
    <text evidence="4">The sequence shown here is derived from an EMBL/GenBank/DDBJ whole genome shotgun (WGS) entry which is preliminary data.</text>
</comment>
<dbReference type="PANTHER" id="PTHR10625">
    <property type="entry name" value="HISTONE DEACETYLASE HDAC1-RELATED"/>
    <property type="match status" value="1"/>
</dbReference>
<keyword evidence="5" id="KW-1185">Reference proteome</keyword>
<evidence type="ECO:0000313" key="4">
    <source>
        <dbReference type="EMBL" id="GJT35877.1"/>
    </source>
</evidence>
<name>A0ABQ5DA83_9ASTR</name>
<dbReference type="InterPro" id="IPR037138">
    <property type="entry name" value="His_deacetylse_dom_sf"/>
</dbReference>
<feature type="domain" description="Histone deacetylase" evidence="3">
    <location>
        <begin position="36"/>
        <end position="146"/>
    </location>
</feature>
<gene>
    <name evidence="4" type="ORF">Tco_0926296</name>
</gene>
<dbReference type="InterPro" id="IPR023801">
    <property type="entry name" value="His_deacetylse_dom"/>
</dbReference>
<dbReference type="InterPro" id="IPR023696">
    <property type="entry name" value="Ureohydrolase_dom_sf"/>
</dbReference>
<dbReference type="SUPFAM" id="SSF52768">
    <property type="entry name" value="Arginase/deacetylase"/>
    <property type="match status" value="1"/>
</dbReference>
<dbReference type="Pfam" id="PF00850">
    <property type="entry name" value="Hist_deacetyl"/>
    <property type="match status" value="1"/>
</dbReference>
<organism evidence="4 5">
    <name type="scientific">Tanacetum coccineum</name>
    <dbReference type="NCBI Taxonomy" id="301880"/>
    <lineage>
        <taxon>Eukaryota</taxon>
        <taxon>Viridiplantae</taxon>
        <taxon>Streptophyta</taxon>
        <taxon>Embryophyta</taxon>
        <taxon>Tracheophyta</taxon>
        <taxon>Spermatophyta</taxon>
        <taxon>Magnoliopsida</taxon>
        <taxon>eudicotyledons</taxon>
        <taxon>Gunneridae</taxon>
        <taxon>Pentapetalae</taxon>
        <taxon>asterids</taxon>
        <taxon>campanulids</taxon>
        <taxon>Asterales</taxon>
        <taxon>Asteraceae</taxon>
        <taxon>Asteroideae</taxon>
        <taxon>Anthemideae</taxon>
        <taxon>Anthemidinae</taxon>
        <taxon>Tanacetum</taxon>
    </lineage>
</organism>
<evidence type="ECO:0000256" key="1">
    <source>
        <dbReference type="ARBA" id="ARBA00022491"/>
    </source>
</evidence>
<reference evidence="4" key="1">
    <citation type="journal article" date="2022" name="Int. J. Mol. Sci.">
        <title>Draft Genome of Tanacetum Coccineum: Genomic Comparison of Closely Related Tanacetum-Family Plants.</title>
        <authorList>
            <person name="Yamashiro T."/>
            <person name="Shiraishi A."/>
            <person name="Nakayama K."/>
            <person name="Satake H."/>
        </authorList>
    </citation>
    <scope>NUCLEOTIDE SEQUENCE</scope>
</reference>
<proteinExistence type="predicted"/>
<dbReference type="Gene3D" id="3.40.800.20">
    <property type="entry name" value="Histone deacetylase domain"/>
    <property type="match status" value="1"/>
</dbReference>
<protein>
    <submittedName>
        <fullName evidence="4">Histone deacetylase 5</fullName>
    </submittedName>
</protein>
<dbReference type="EMBL" id="BQNB010015087">
    <property type="protein sequence ID" value="GJT35877.1"/>
    <property type="molecule type" value="Genomic_DNA"/>
</dbReference>
<keyword evidence="2" id="KW-0156">Chromatin regulator</keyword>